<dbReference type="RefSeq" id="WP_222610258.1">
    <property type="nucleotide sequence ID" value="NZ_CP030139.2"/>
</dbReference>
<evidence type="ECO:0000256" key="9">
    <source>
        <dbReference type="SAM" id="Phobius"/>
    </source>
</evidence>
<dbReference type="GO" id="GO:0005886">
    <property type="term" value="C:plasma membrane"/>
    <property type="evidence" value="ECO:0007669"/>
    <property type="project" value="UniProtKB-SubCell"/>
</dbReference>
<sequence length="1069" mass="115546">MSLSDKFIRNPVLTTVCSLVILLLGGIAIPLLPLEKLPQMAPTQIAVTATNLGADAKTTVDTVTSVLETEINGVEDMKYMSSTTDSGGIANIKVSFPVAVNRNIAQVNVTNRVNQALPSMPEVVKQTGITVEAASPSLLLAYGFYSELGADGKPLYDTEFMSNYLDQFVVDELKRIPGIGSLLILGERKYALRIWLDPNKLAGRNLTASDVERALKEQNIQTGAGRIGQEPSQPGQTFAIPLRADSRFISVEDAENLVIQVSENGQLTKIRDIGRAELGAENYDVSTIVSGKPTAGLALYQLPGANALDTGNRIKAKIEELSADFPPGLRYEIPYDSTLFVVTSLQDVTSNLMQAIVMAVLTILIFLQDWRSTIVPALAMPVAMIGAMSVLLGFGFSINQLTMFGIILAIGTVTDDAVVIVQSIKSKMSQGMRPMQAALDSMNELATPSITAALVQLAVFIPVMFFPGTTGIVYRQFAITLSAAIIFSTFNALTFSPTMAALFLKPEGTAPEKIDRAVNFLMGWFFRLFNSGFGQLERWYSRVIEILKSSRYLILAIFVVGLLATVWMLRVTPTGFIPEEDQGLMILVGEAPPMSSLQYTDGEVAKVGKVLDDYPEIESYLGAAGFGFDGNAYNKYAFFVKLTDWSQRTQKSQSVFSLIQTINKRLRTEITGSIAIVTNIPPIDGVGATGGLEFQLQNRGGLPSEALWKNAQAMIVTANERPELEGVRTTFTPGVPQIAIQIDRNQTKALGIDINEAFGTLQTYLGGRYINDFILDGDQYRVYAQADVAFRSTPEDINSFYVRSRSGSLVPLGKLVTFQEFIAPPIITRYNVYDSIKIQAVPAPGFSSGQGIAAIESVAKEVLDPGFGYEWTGLSLEEISAGGATGAIFGLAIVLVFLVMAAQYGSYIDPLIILLTVPLAILGAMGAIWIRANLFQVGSVFPVINNDIYAQVGLLMLIGMASKNAILIVEQANEFLRQGMDIGKAAVEAAKSRFQPILMTASSGLVGYIPLMTAAGAGAISRWSIGTVSFGGYLVATVLSLGIAPIIYIIIKTLEKEFLLDSKPKNQPR</sequence>
<comment type="subcellular location">
    <subcellularLocation>
        <location evidence="1">Cell inner membrane</location>
        <topology evidence="1">Multi-pass membrane protein</topology>
    </subcellularLocation>
</comment>
<dbReference type="Gene3D" id="3.30.70.1430">
    <property type="entry name" value="Multidrug efflux transporter AcrB pore domain"/>
    <property type="match status" value="2"/>
</dbReference>
<accession>A0AAN1QL82</accession>
<keyword evidence="6 9" id="KW-0812">Transmembrane</keyword>
<dbReference type="NCBIfam" id="TIGR00915">
    <property type="entry name" value="2A0602"/>
    <property type="match status" value="1"/>
</dbReference>
<evidence type="ECO:0000256" key="2">
    <source>
        <dbReference type="ARBA" id="ARBA00010942"/>
    </source>
</evidence>
<dbReference type="Gene3D" id="3.30.70.1440">
    <property type="entry name" value="Multidrug efflux transporter AcrB pore domain"/>
    <property type="match status" value="1"/>
</dbReference>
<feature type="transmembrane region" description="Helical" evidence="9">
    <location>
        <begin position="12"/>
        <end position="32"/>
    </location>
</feature>
<proteinExistence type="inferred from homology"/>
<dbReference type="Pfam" id="PF00873">
    <property type="entry name" value="ACR_tran"/>
    <property type="match status" value="1"/>
</dbReference>
<dbReference type="AlphaFoldDB" id="A0AAN1QL82"/>
<dbReference type="InterPro" id="IPR004764">
    <property type="entry name" value="MdtF-like"/>
</dbReference>
<organism evidence="10 11">
    <name type="scientific">Synechococcus elongatus PCC 11801</name>
    <dbReference type="NCBI Taxonomy" id="2219813"/>
    <lineage>
        <taxon>Bacteria</taxon>
        <taxon>Bacillati</taxon>
        <taxon>Cyanobacteriota</taxon>
        <taxon>Cyanophyceae</taxon>
        <taxon>Synechococcales</taxon>
        <taxon>Synechococcaceae</taxon>
        <taxon>Synechococcus</taxon>
    </lineage>
</organism>
<dbReference type="GO" id="GO:0015562">
    <property type="term" value="F:efflux transmembrane transporter activity"/>
    <property type="evidence" value="ECO:0007669"/>
    <property type="project" value="InterPro"/>
</dbReference>
<feature type="transmembrane region" description="Helical" evidence="9">
    <location>
        <begin position="477"/>
        <end position="504"/>
    </location>
</feature>
<comment type="similarity">
    <text evidence="2">Belongs to the resistance-nodulation-cell division (RND) (TC 2.A.6) family.</text>
</comment>
<dbReference type="PRINTS" id="PR00702">
    <property type="entry name" value="ACRIFLAVINRP"/>
</dbReference>
<dbReference type="GO" id="GO:0009636">
    <property type="term" value="P:response to toxic substance"/>
    <property type="evidence" value="ECO:0007669"/>
    <property type="project" value="UniProtKB-ARBA"/>
</dbReference>
<keyword evidence="8 9" id="KW-0472">Membrane</keyword>
<feature type="transmembrane region" description="Helical" evidence="9">
    <location>
        <begin position="911"/>
        <end position="930"/>
    </location>
</feature>
<feature type="transmembrane region" description="Helical" evidence="9">
    <location>
        <begin position="950"/>
        <end position="969"/>
    </location>
</feature>
<dbReference type="Gene3D" id="3.30.70.1320">
    <property type="entry name" value="Multidrug efflux transporter AcrB pore domain like"/>
    <property type="match status" value="1"/>
</dbReference>
<feature type="transmembrane region" description="Helical" evidence="9">
    <location>
        <begin position="402"/>
        <end position="424"/>
    </location>
</feature>
<evidence type="ECO:0000256" key="7">
    <source>
        <dbReference type="ARBA" id="ARBA00022989"/>
    </source>
</evidence>
<dbReference type="SUPFAM" id="SSF82693">
    <property type="entry name" value="Multidrug efflux transporter AcrB pore domain, PN1, PN2, PC1 and PC2 subdomains"/>
    <property type="match status" value="2"/>
</dbReference>
<feature type="transmembrane region" description="Helical" evidence="9">
    <location>
        <begin position="552"/>
        <end position="569"/>
    </location>
</feature>
<reference evidence="10 11" key="1">
    <citation type="journal article" date="2018" name="Sci. Rep.">
        <title>Genome Features and Biochemical Characteristics of a Robust, Fast Growing and Naturally Transformable Cyanobacterium Synechococcus elongatus PCC 11801 Isolated from India.</title>
        <authorList>
            <person name="Jaiswal D."/>
            <person name="Sengupta A."/>
            <person name="Sohoni S."/>
            <person name="Sengupta S."/>
            <person name="Phadnavis A.G."/>
            <person name="Pakrasi H.B."/>
            <person name="Wangikar P.P."/>
        </authorList>
    </citation>
    <scope>NUCLEOTIDE SEQUENCE [LARGE SCALE GENOMIC DNA]</scope>
    <source>
        <strain evidence="10 11">PCC 11801</strain>
    </source>
</reference>
<gene>
    <name evidence="10" type="ORF">DOP62_00715</name>
</gene>
<keyword evidence="5" id="KW-0997">Cell inner membrane</keyword>
<name>A0AAN1QL82_SYNEL</name>
<dbReference type="SUPFAM" id="SSF82866">
    <property type="entry name" value="Multidrug efflux transporter AcrB transmembrane domain"/>
    <property type="match status" value="2"/>
</dbReference>
<keyword evidence="3" id="KW-0813">Transport</keyword>
<protein>
    <submittedName>
        <fullName evidence="10">Efflux RND transporter permease subunit</fullName>
    </submittedName>
</protein>
<feature type="transmembrane region" description="Helical" evidence="9">
    <location>
        <begin position="1032"/>
        <end position="1051"/>
    </location>
</feature>
<evidence type="ECO:0000256" key="6">
    <source>
        <dbReference type="ARBA" id="ARBA00022692"/>
    </source>
</evidence>
<dbReference type="SUPFAM" id="SSF82714">
    <property type="entry name" value="Multidrug efflux transporter AcrB TolC docking domain, DN and DC subdomains"/>
    <property type="match status" value="2"/>
</dbReference>
<dbReference type="PANTHER" id="PTHR32063">
    <property type="match status" value="1"/>
</dbReference>
<dbReference type="InterPro" id="IPR027463">
    <property type="entry name" value="AcrB_DN_DC_subdom"/>
</dbReference>
<dbReference type="EMBL" id="CP030139">
    <property type="protein sequence ID" value="AZB71441.2"/>
    <property type="molecule type" value="Genomic_DNA"/>
</dbReference>
<evidence type="ECO:0000256" key="8">
    <source>
        <dbReference type="ARBA" id="ARBA00023136"/>
    </source>
</evidence>
<dbReference type="Gene3D" id="3.30.2090.10">
    <property type="entry name" value="Multidrug efflux transporter AcrB TolC docking domain, DN and DC subdomains"/>
    <property type="match status" value="2"/>
</dbReference>
<dbReference type="InterPro" id="IPR001036">
    <property type="entry name" value="Acrflvin-R"/>
</dbReference>
<evidence type="ECO:0000313" key="11">
    <source>
        <dbReference type="Proteomes" id="UP000267249"/>
    </source>
</evidence>
<feature type="transmembrane region" description="Helical" evidence="9">
    <location>
        <begin position="997"/>
        <end position="1020"/>
    </location>
</feature>
<feature type="transmembrane region" description="Helical" evidence="9">
    <location>
        <begin position="879"/>
        <end position="899"/>
    </location>
</feature>
<keyword evidence="7 9" id="KW-1133">Transmembrane helix</keyword>
<feature type="transmembrane region" description="Helical" evidence="9">
    <location>
        <begin position="348"/>
        <end position="367"/>
    </location>
</feature>
<dbReference type="Proteomes" id="UP000267249">
    <property type="component" value="Chromosome"/>
</dbReference>
<evidence type="ECO:0000256" key="1">
    <source>
        <dbReference type="ARBA" id="ARBA00004429"/>
    </source>
</evidence>
<feature type="transmembrane region" description="Helical" evidence="9">
    <location>
        <begin position="445"/>
        <end position="465"/>
    </location>
</feature>
<evidence type="ECO:0000256" key="3">
    <source>
        <dbReference type="ARBA" id="ARBA00022448"/>
    </source>
</evidence>
<feature type="transmembrane region" description="Helical" evidence="9">
    <location>
        <begin position="374"/>
        <end position="396"/>
    </location>
</feature>
<evidence type="ECO:0000256" key="4">
    <source>
        <dbReference type="ARBA" id="ARBA00022475"/>
    </source>
</evidence>
<evidence type="ECO:0000256" key="5">
    <source>
        <dbReference type="ARBA" id="ARBA00022519"/>
    </source>
</evidence>
<dbReference type="GO" id="GO:0042910">
    <property type="term" value="F:xenobiotic transmembrane transporter activity"/>
    <property type="evidence" value="ECO:0007669"/>
    <property type="project" value="TreeGrafter"/>
</dbReference>
<evidence type="ECO:0000313" key="10">
    <source>
        <dbReference type="EMBL" id="AZB71441.2"/>
    </source>
</evidence>
<dbReference type="Gene3D" id="1.20.1640.10">
    <property type="entry name" value="Multidrug efflux transporter AcrB transmembrane domain"/>
    <property type="match status" value="2"/>
</dbReference>
<keyword evidence="4" id="KW-1003">Cell membrane</keyword>
<dbReference type="PANTHER" id="PTHR32063:SF11">
    <property type="entry name" value="CATION OR DRUG EFFLUX SYSTEM PROTEIN"/>
    <property type="match status" value="1"/>
</dbReference>